<dbReference type="Proteomes" id="UP000187251">
    <property type="component" value="Unassembled WGS sequence"/>
</dbReference>
<evidence type="ECO:0000313" key="6">
    <source>
        <dbReference type="Proteomes" id="UP000187251"/>
    </source>
</evidence>
<dbReference type="PANTHER" id="PTHR35530">
    <property type="entry name" value="TAUTOMERASE-RELATED"/>
    <property type="match status" value="1"/>
</dbReference>
<evidence type="ECO:0000256" key="1">
    <source>
        <dbReference type="ARBA" id="ARBA00006723"/>
    </source>
</evidence>
<dbReference type="SUPFAM" id="SSF55331">
    <property type="entry name" value="Tautomerase/MIF"/>
    <property type="match status" value="1"/>
</dbReference>
<dbReference type="Gene3D" id="3.30.429.10">
    <property type="entry name" value="Macrophage Migration Inhibitory Factor"/>
    <property type="match status" value="2"/>
</dbReference>
<reference evidence="5 6" key="1">
    <citation type="submission" date="2016-09" db="EMBL/GenBank/DDBJ databases">
        <title>Phylogenomics of Achromobacter.</title>
        <authorList>
            <person name="Jeukens J."/>
            <person name="Freschi L."/>
            <person name="Vincent A.T."/>
            <person name="Emond-Rheault J.-G."/>
            <person name="Kukavica-Ibrulj I."/>
            <person name="Charette S.J."/>
            <person name="Levesque R.C."/>
        </authorList>
    </citation>
    <scope>NUCLEOTIDE SEQUENCE [LARGE SCALE GENOMIC DNA]</scope>
    <source>
        <strain evidence="5 6">AUS488</strain>
    </source>
</reference>
<evidence type="ECO:0000313" key="4">
    <source>
        <dbReference type="EMBL" id="MCZ8404014.1"/>
    </source>
</evidence>
<dbReference type="InterPro" id="IPR004370">
    <property type="entry name" value="4-OT-like_dom"/>
</dbReference>
<dbReference type="AlphaFoldDB" id="A0A0D6IFE3"/>
<dbReference type="OrthoDB" id="8527422at2"/>
<feature type="domain" description="4-oxalocrotonate tautomerase-like" evidence="3">
    <location>
        <begin position="68"/>
        <end position="114"/>
    </location>
</feature>
<comment type="caution">
    <text evidence="4">The sequence shown here is derived from an EMBL/GenBank/DDBJ whole genome shotgun (WGS) entry which is preliminary data.</text>
</comment>
<evidence type="ECO:0000313" key="7">
    <source>
        <dbReference type="Proteomes" id="UP001141992"/>
    </source>
</evidence>
<evidence type="ECO:0000313" key="5">
    <source>
        <dbReference type="EMBL" id="OMG90037.1"/>
    </source>
</evidence>
<dbReference type="RefSeq" id="WP_006385633.1">
    <property type="nucleotide sequence ID" value="NZ_AP028040.1"/>
</dbReference>
<accession>A0A0D6IFE3</accession>
<accession>A0A0M7MJM2</accession>
<dbReference type="PANTHER" id="PTHR35530:SF1">
    <property type="entry name" value="2-HYDROXYMUCONATE TAUTOMERASE"/>
    <property type="match status" value="1"/>
</dbReference>
<keyword evidence="2" id="KW-0413">Isomerase</keyword>
<reference evidence="4" key="2">
    <citation type="submission" date="2022-12" db="EMBL/GenBank/DDBJ databases">
        <authorList>
            <person name="Voronina O.L."/>
            <person name="Kunda M.S."/>
            <person name="Ryzhova N."/>
            <person name="Aksenova E.I."/>
        </authorList>
    </citation>
    <scope>NUCLEOTIDE SEQUENCE</scope>
    <source>
        <strain evidence="4">SCCH136:Ach223948</strain>
    </source>
</reference>
<dbReference type="GeneID" id="75278531"/>
<protein>
    <submittedName>
        <fullName evidence="5">4-oxalocrotonate tautomerase</fullName>
    </submittedName>
    <submittedName>
        <fullName evidence="4">Tautomerase family protein</fullName>
    </submittedName>
</protein>
<dbReference type="PATRIC" id="fig|85698.15.peg.1748"/>
<dbReference type="GO" id="GO:0016853">
    <property type="term" value="F:isomerase activity"/>
    <property type="evidence" value="ECO:0007669"/>
    <property type="project" value="UniProtKB-KW"/>
</dbReference>
<organism evidence="4 7">
    <name type="scientific">Alcaligenes xylosoxydans xylosoxydans</name>
    <name type="common">Achromobacter xylosoxidans</name>
    <dbReference type="NCBI Taxonomy" id="85698"/>
    <lineage>
        <taxon>Bacteria</taxon>
        <taxon>Pseudomonadati</taxon>
        <taxon>Pseudomonadota</taxon>
        <taxon>Betaproteobacteria</taxon>
        <taxon>Burkholderiales</taxon>
        <taxon>Alcaligenaceae</taxon>
        <taxon>Achromobacter</taxon>
    </lineage>
</organism>
<dbReference type="eggNOG" id="COG1942">
    <property type="taxonomic scope" value="Bacteria"/>
</dbReference>
<gene>
    <name evidence="5" type="ORF">BIZ92_22470</name>
    <name evidence="4" type="ORF">O9570_21340</name>
</gene>
<dbReference type="InterPro" id="IPR014347">
    <property type="entry name" value="Tautomerase/MIF_sf"/>
</dbReference>
<dbReference type="KEGG" id="axx:ERS451415_04679"/>
<comment type="similarity">
    <text evidence="1">Belongs to the 4-oxalocrotonate tautomerase family.</text>
</comment>
<dbReference type="EMBL" id="MJMN01000008">
    <property type="protein sequence ID" value="OMG90037.1"/>
    <property type="molecule type" value="Genomic_DNA"/>
</dbReference>
<sequence>MPILNVQIMQGHSAAQKTALLKAASQAVVESIAAPLSSVRIVLQEIPAEHVIVAGEIGKAMARVDAALIEGRDEARKAALIAALNQAVCASIGISGEDVRVLIRDVPKTDMGVANGLSAKAAGR</sequence>
<evidence type="ECO:0000256" key="2">
    <source>
        <dbReference type="ARBA" id="ARBA00023235"/>
    </source>
</evidence>
<dbReference type="Proteomes" id="UP001141992">
    <property type="component" value="Unassembled WGS sequence"/>
</dbReference>
<dbReference type="EMBL" id="JAPZVI010000020">
    <property type="protein sequence ID" value="MCZ8404014.1"/>
    <property type="molecule type" value="Genomic_DNA"/>
</dbReference>
<proteinExistence type="inferred from homology"/>
<feature type="domain" description="4-oxalocrotonate tautomerase-like" evidence="3">
    <location>
        <begin position="2"/>
        <end position="57"/>
    </location>
</feature>
<name>A0A0D6IFE3_ALCXX</name>
<dbReference type="Pfam" id="PF01361">
    <property type="entry name" value="Tautomerase"/>
    <property type="match status" value="2"/>
</dbReference>
<evidence type="ECO:0000259" key="3">
    <source>
        <dbReference type="Pfam" id="PF01361"/>
    </source>
</evidence>